<dbReference type="GO" id="GO:0015986">
    <property type="term" value="P:proton motive force-driven ATP synthesis"/>
    <property type="evidence" value="ECO:0007669"/>
    <property type="project" value="InterPro"/>
</dbReference>
<name>A0A7G7MUD8_9CUCU</name>
<evidence type="ECO:0000256" key="9">
    <source>
        <dbReference type="ARBA" id="ARBA00023065"/>
    </source>
</evidence>
<evidence type="ECO:0000256" key="12">
    <source>
        <dbReference type="RuleBase" id="RU003661"/>
    </source>
</evidence>
<keyword evidence="11 13" id="KW-0472">Membrane</keyword>
<evidence type="ECO:0000256" key="13">
    <source>
        <dbReference type="SAM" id="Phobius"/>
    </source>
</evidence>
<dbReference type="GO" id="GO:0031966">
    <property type="term" value="C:mitochondrial membrane"/>
    <property type="evidence" value="ECO:0007669"/>
    <property type="project" value="UniProtKB-SubCell"/>
</dbReference>
<evidence type="ECO:0000256" key="2">
    <source>
        <dbReference type="ARBA" id="ARBA00008892"/>
    </source>
</evidence>
<keyword evidence="4 12" id="KW-0813">Transport</keyword>
<keyword evidence="5 12" id="KW-0138">CF(0)</keyword>
<evidence type="ECO:0000313" key="14">
    <source>
        <dbReference type="EMBL" id="QNG56447.1"/>
    </source>
</evidence>
<comment type="similarity">
    <text evidence="2 12">Belongs to the ATPase protein 8 family.</text>
</comment>
<keyword evidence="8 13" id="KW-1133">Transmembrane helix</keyword>
<dbReference type="GeneID" id="60455918"/>
<geneLocation type="mitochondrion" evidence="14"/>
<dbReference type="RefSeq" id="YP_009971737.1">
    <property type="nucleotide sequence ID" value="NC_051937.1"/>
</dbReference>
<evidence type="ECO:0000256" key="8">
    <source>
        <dbReference type="ARBA" id="ARBA00022989"/>
    </source>
</evidence>
<comment type="subcellular location">
    <subcellularLocation>
        <location evidence="1 12">Mitochondrion membrane</location>
        <topology evidence="1 12">Single-pass membrane protein</topology>
    </subcellularLocation>
</comment>
<dbReference type="EMBL" id="MK614515">
    <property type="protein sequence ID" value="QNG56447.1"/>
    <property type="molecule type" value="Genomic_DNA"/>
</dbReference>
<dbReference type="GO" id="GO:0045259">
    <property type="term" value="C:proton-transporting ATP synthase complex"/>
    <property type="evidence" value="ECO:0007669"/>
    <property type="project" value="UniProtKB-KW"/>
</dbReference>
<organism evidence="14">
    <name type="scientific">Platisus moerosus</name>
    <dbReference type="NCBI Taxonomy" id="2528276"/>
    <lineage>
        <taxon>Eukaryota</taxon>
        <taxon>Metazoa</taxon>
        <taxon>Ecdysozoa</taxon>
        <taxon>Arthropoda</taxon>
        <taxon>Hexapoda</taxon>
        <taxon>Insecta</taxon>
        <taxon>Pterygota</taxon>
        <taxon>Neoptera</taxon>
        <taxon>Endopterygota</taxon>
        <taxon>Coleoptera</taxon>
        <taxon>Polyphaga</taxon>
        <taxon>Cucujiformia</taxon>
        <taxon>Cucujidae</taxon>
        <taxon>Platisus</taxon>
    </lineage>
</organism>
<dbReference type="AlphaFoldDB" id="A0A7G7MUD8"/>
<sequence length="51" mass="6428">MPQMSPLSWLMLFFFFSIIFIMYNIFNYFSFIYPIKISKTFKSKIQINWKW</sequence>
<keyword evidence="9 12" id="KW-0406">Ion transport</keyword>
<evidence type="ECO:0000256" key="6">
    <source>
        <dbReference type="ARBA" id="ARBA00022692"/>
    </source>
</evidence>
<protein>
    <recommendedName>
        <fullName evidence="12">ATP synthase complex subunit 8</fullName>
    </recommendedName>
</protein>
<evidence type="ECO:0000256" key="10">
    <source>
        <dbReference type="ARBA" id="ARBA00023128"/>
    </source>
</evidence>
<keyword evidence="10 12" id="KW-0496">Mitochondrion</keyword>
<accession>A0A7G7MUD8</accession>
<evidence type="ECO:0000256" key="5">
    <source>
        <dbReference type="ARBA" id="ARBA00022547"/>
    </source>
</evidence>
<keyword evidence="6 12" id="KW-0812">Transmembrane</keyword>
<proteinExistence type="inferred from homology"/>
<keyword evidence="7 12" id="KW-0375">Hydrogen ion transport</keyword>
<reference evidence="14" key="1">
    <citation type="journal article" date="2020" name="Syst. Entomol.">
        <title>A comprehensive phylogeny of flat bark beetles (Coleoptera: Cucujidae) with a revised classification and a new South American genus.</title>
        <authorList>
            <person name="Jin M."/>
            <person name="Zwick A."/>
            <person name="Slipinski A."/>
            <person name="Marris J.W.M."/>
            <person name="Thomas M.C."/>
            <person name="Pang H."/>
        </authorList>
    </citation>
    <scope>NUCLEOTIDE SEQUENCE</scope>
</reference>
<dbReference type="GO" id="GO:0015078">
    <property type="term" value="F:proton transmembrane transporter activity"/>
    <property type="evidence" value="ECO:0007669"/>
    <property type="project" value="InterPro"/>
</dbReference>
<evidence type="ECO:0000256" key="1">
    <source>
        <dbReference type="ARBA" id="ARBA00004304"/>
    </source>
</evidence>
<evidence type="ECO:0000256" key="11">
    <source>
        <dbReference type="ARBA" id="ARBA00023136"/>
    </source>
</evidence>
<gene>
    <name evidence="14" type="primary">atp8</name>
</gene>
<evidence type="ECO:0000256" key="7">
    <source>
        <dbReference type="ARBA" id="ARBA00022781"/>
    </source>
</evidence>
<dbReference type="InterPro" id="IPR001421">
    <property type="entry name" value="ATP8_metazoa"/>
</dbReference>
<comment type="subunit">
    <text evidence="3">F-type ATPases have 2 components, CF(1) - the catalytic core - and CF(0) - the membrane proton channel.</text>
</comment>
<evidence type="ECO:0000256" key="3">
    <source>
        <dbReference type="ARBA" id="ARBA00011291"/>
    </source>
</evidence>
<dbReference type="Pfam" id="PF00895">
    <property type="entry name" value="ATP-synt_8"/>
    <property type="match status" value="1"/>
</dbReference>
<feature type="transmembrane region" description="Helical" evidence="13">
    <location>
        <begin position="12"/>
        <end position="35"/>
    </location>
</feature>
<evidence type="ECO:0000256" key="4">
    <source>
        <dbReference type="ARBA" id="ARBA00022448"/>
    </source>
</evidence>